<evidence type="ECO:0000256" key="1">
    <source>
        <dbReference type="SAM" id="SignalP"/>
    </source>
</evidence>
<organism evidence="3 4">
    <name type="scientific">Rotaria sordida</name>
    <dbReference type="NCBI Taxonomy" id="392033"/>
    <lineage>
        <taxon>Eukaryota</taxon>
        <taxon>Metazoa</taxon>
        <taxon>Spiralia</taxon>
        <taxon>Gnathifera</taxon>
        <taxon>Rotifera</taxon>
        <taxon>Eurotatoria</taxon>
        <taxon>Bdelloidea</taxon>
        <taxon>Philodinida</taxon>
        <taxon>Philodinidae</taxon>
        <taxon>Rotaria</taxon>
    </lineage>
</organism>
<dbReference type="Proteomes" id="UP000663889">
    <property type="component" value="Unassembled WGS sequence"/>
</dbReference>
<gene>
    <name evidence="2" type="ORF">SEV965_LOCUS4719</name>
    <name evidence="3" type="ORF">ZHD862_LOCUS36211</name>
</gene>
<protein>
    <submittedName>
        <fullName evidence="3">Uncharacterized protein</fullName>
    </submittedName>
</protein>
<sequence length="74" mass="8408">MLSLLIYLFLSVIIIHGDQNVINSIQSIINPDIEIKNCTFGEICNGTINSTSVHFYSVEYSFDPTMKETTKTKY</sequence>
<reference evidence="3" key="1">
    <citation type="submission" date="2021-02" db="EMBL/GenBank/DDBJ databases">
        <authorList>
            <person name="Nowell W R."/>
        </authorList>
    </citation>
    <scope>NUCLEOTIDE SEQUENCE</scope>
</reference>
<proteinExistence type="predicted"/>
<evidence type="ECO:0000313" key="3">
    <source>
        <dbReference type="EMBL" id="CAF1472756.1"/>
    </source>
</evidence>
<name>A0A815R737_9BILA</name>
<dbReference type="EMBL" id="CAJNOT010005704">
    <property type="protein sequence ID" value="CAF1472756.1"/>
    <property type="molecule type" value="Genomic_DNA"/>
</dbReference>
<dbReference type="EMBL" id="CAJNOU010000138">
    <property type="protein sequence ID" value="CAF0883001.1"/>
    <property type="molecule type" value="Genomic_DNA"/>
</dbReference>
<dbReference type="Proteomes" id="UP000663864">
    <property type="component" value="Unassembled WGS sequence"/>
</dbReference>
<dbReference type="AlphaFoldDB" id="A0A815R737"/>
<feature type="signal peptide" evidence="1">
    <location>
        <begin position="1"/>
        <end position="17"/>
    </location>
</feature>
<evidence type="ECO:0000313" key="2">
    <source>
        <dbReference type="EMBL" id="CAF0883001.1"/>
    </source>
</evidence>
<comment type="caution">
    <text evidence="3">The sequence shown here is derived from an EMBL/GenBank/DDBJ whole genome shotgun (WGS) entry which is preliminary data.</text>
</comment>
<accession>A0A815R737</accession>
<keyword evidence="1" id="KW-0732">Signal</keyword>
<evidence type="ECO:0000313" key="4">
    <source>
        <dbReference type="Proteomes" id="UP000663864"/>
    </source>
</evidence>
<feature type="chain" id="PRO_5035606964" evidence="1">
    <location>
        <begin position="18"/>
        <end position="74"/>
    </location>
</feature>